<dbReference type="CDD" id="cd00130">
    <property type="entry name" value="PAS"/>
    <property type="match status" value="1"/>
</dbReference>
<dbReference type="SMR" id="A0A1X7V6Z5"/>
<feature type="compositionally biased region" description="Low complexity" evidence="11">
    <location>
        <begin position="1462"/>
        <end position="1473"/>
    </location>
</feature>
<dbReference type="SUPFAM" id="SSF47473">
    <property type="entry name" value="EF-hand"/>
    <property type="match status" value="1"/>
</dbReference>
<dbReference type="SUPFAM" id="SSF55785">
    <property type="entry name" value="PYP-like sensor domain (PAS domain)"/>
    <property type="match status" value="1"/>
</dbReference>
<feature type="region of interest" description="Disordered" evidence="11">
    <location>
        <begin position="537"/>
        <end position="671"/>
    </location>
</feature>
<dbReference type="InterPro" id="IPR039261">
    <property type="entry name" value="FNR_nucleotide-bd"/>
</dbReference>
<feature type="transmembrane region" description="Helical" evidence="12">
    <location>
        <begin position="221"/>
        <end position="244"/>
    </location>
</feature>
<feature type="compositionally biased region" description="Basic and acidic residues" evidence="11">
    <location>
        <begin position="579"/>
        <end position="598"/>
    </location>
</feature>
<dbReference type="InterPro" id="IPR013121">
    <property type="entry name" value="Fe_red_NAD-bd_6"/>
</dbReference>
<keyword evidence="6" id="KW-0521">NADP</keyword>
<feature type="transmembrane region" description="Helical" evidence="12">
    <location>
        <begin position="256"/>
        <end position="277"/>
    </location>
</feature>
<dbReference type="InParanoid" id="A0A1X7V6Z5"/>
<evidence type="ECO:0000259" key="15">
    <source>
        <dbReference type="PROSITE" id="PS50939"/>
    </source>
</evidence>
<evidence type="ECO:0000313" key="16">
    <source>
        <dbReference type="EnsemblMetazoa" id="Aqu2.1.35277_001"/>
    </source>
</evidence>
<dbReference type="STRING" id="400682.A0A1X7V6Z5"/>
<dbReference type="Gene3D" id="3.30.450.20">
    <property type="entry name" value="PAS domain"/>
    <property type="match status" value="1"/>
</dbReference>
<keyword evidence="2" id="KW-0813">Transport</keyword>
<dbReference type="PROSITE" id="PS50939">
    <property type="entry name" value="CYTOCHROME_B561"/>
    <property type="match status" value="1"/>
</dbReference>
<dbReference type="InterPro" id="IPR013767">
    <property type="entry name" value="PAS_fold"/>
</dbReference>
<feature type="region of interest" description="Disordered" evidence="11">
    <location>
        <begin position="1455"/>
        <end position="1489"/>
    </location>
</feature>
<dbReference type="CDD" id="cd08760">
    <property type="entry name" value="Cyt_b561_FRRS1_like"/>
    <property type="match status" value="1"/>
</dbReference>
<dbReference type="InterPro" id="IPR006593">
    <property type="entry name" value="Cyt_b561/ferric_Rdtase_TM"/>
</dbReference>
<proteinExistence type="predicted"/>
<dbReference type="Pfam" id="PF08030">
    <property type="entry name" value="NAD_binding_6"/>
    <property type="match status" value="1"/>
</dbReference>
<keyword evidence="7" id="KW-0249">Electron transport</keyword>
<accession>A0A1X7V6Z5</accession>
<dbReference type="Gene3D" id="3.40.50.80">
    <property type="entry name" value="Nucleotide-binding domain of ferredoxin-NADP reductase (FNR) module"/>
    <property type="match status" value="1"/>
</dbReference>
<dbReference type="Gene3D" id="1.20.120.1770">
    <property type="match status" value="1"/>
</dbReference>
<dbReference type="KEGG" id="aqu:109581156"/>
<evidence type="ECO:0000259" key="14">
    <source>
        <dbReference type="PROSITE" id="PS50112"/>
    </source>
</evidence>
<dbReference type="GO" id="GO:0006355">
    <property type="term" value="P:regulation of DNA-templated transcription"/>
    <property type="evidence" value="ECO:0007669"/>
    <property type="project" value="InterPro"/>
</dbReference>
<keyword evidence="13" id="KW-0732">Signal</keyword>
<dbReference type="PANTHER" id="PTHR11972:SF153">
    <property type="entry name" value="SUPEROXIDE-GENERATING NADPH OXIDASE HEAVY CHAIN SUBUNIT A"/>
    <property type="match status" value="1"/>
</dbReference>
<evidence type="ECO:0000256" key="6">
    <source>
        <dbReference type="ARBA" id="ARBA00022857"/>
    </source>
</evidence>
<keyword evidence="10 12" id="KW-0472">Membrane</keyword>
<evidence type="ECO:0000256" key="12">
    <source>
        <dbReference type="SAM" id="Phobius"/>
    </source>
</evidence>
<sequence length="1502" mass="166610">MERIAALLAAAFFLCCYRVCGNLQFESCSSQGSYVLIGDKVQCSGSGSCSGSNGTANGTYFSLPGVFPYPSCSNSSDDDDGLTVLSSQYRVGLCSSCGIQDLLVKRGQMIHWSATQDLNCSRIRLVMEADGCIGEPVSTFFMDSGSTHHVHTFNQTGVYQLYCNQDCSRLLATITVLSNGTETVEEVNHKEIIYAHAVVMVLTFAAILPLGALLANLKKPIIHMIVQPLGLILAIIGLLLAVVYKELNKSTHFDRLHTIFGLILMVIAVLALPMLKFSVMSPVREKWKKLVTLWHKRLGLVAVFSGIFNIFLGLSILPDVPNYVTILYGVWTFVLMVIFVIAKRGGSSMREDDEESALNTCCHYRKDEVTLTRRDSLPPSKLTRDPFEKEKFVMVRKKSVDMLELKLKPNAGGGGGGGGNMPQRKISNVHFGPVAIAAQLTPPVPYTPQDNTTQFGFNNQLANHYNEAKDDLSSGSSENEESSDDSCSVDGESPEVDIRGRKEGKCDSQFSLNSIASSGGSLRITRHSERAHKRVNEIFPLEQQQSGPPVIVTPSPLLQSSSSTTKNSTGFNEGSPNKEAPRKDSTSDEEEKQRKEVSPDNFPRRCPMSRSGFSDSSLPAAGQRRTRKNAYTAAPTDIEDRLKLPDEAPPQQQEPRRPGLQRGLSRNASFRRKQAMVDNTLRSVMEMSDNAIICANAAGEIVFWSAGAMKMFGYTPGEAIGSSLQIIMPHRFREKHQNGVNGRTDRATEYIRKHHCAPEEQKHARLYSVSGVSKTGKEFEVEVVVTSFVIEEDIFYTGIITEVKGLTRHLSVSSISSDVEIREKQQKAMAIGAQMKLAHKLKSADHINRNELIKILKTSLQGTQFEVPPEDITVMVDGIMKAADADETGIIKFVDLIELLVKHRLYISDSGFIAKYGKTKSSERKNIKATKRCSGQAANFLSSHVTSIGWGMTYLFVNVLLMLIGVLSTSNSGWGQWAYGTGPALSFNLVLVLVPMMKSLIQNMRGSPWLNKVLPLKDSLFFHLFIIFVIFGLTLIHTVTHLCSFAFDGVEENSTLADNLTDNVQTHLMPLITGGILILILLVMSVSSFKCLSKLCLFIGFNLIHWIGFVALYMILLIHGIDYYNPSFWKWLLPVILVYGLERAYFRWVVPRYTVQILKSSPYDEQSRTTKLEIQKPTHYKFIEGQHLLINMPQIGYFKWQPCYVSNTNKEKTLTLYFPHTGSGWLERVYQTYKENPIKPQDGEPSSQSVTITTPFGPGVDHVFDYKAIVLLCGAGGAGLPTCRSIIQKFLQYRRKGASCPCGLHPKLTKMYFVWVTPSGNDNEWFTDFLSELIEDAHLQKYLDIRIFLTNIDSPPDELASALLHLALKTGGPALSVRRPSQPQLSKLYANTSYGVPDFESLLDFVSMQQGTSDEKVAECGVFTAGSFPHTVIKDLVHYCDVCSKKKGPSLNFTNSPYRKLSASSPPNSIASPTRTDGGSPAETPQVPPEWHITFKHQPLIL</sequence>
<evidence type="ECO:0000256" key="11">
    <source>
        <dbReference type="SAM" id="MobiDB-lite"/>
    </source>
</evidence>
<evidence type="ECO:0000256" key="2">
    <source>
        <dbReference type="ARBA" id="ARBA00022448"/>
    </source>
</evidence>
<feature type="transmembrane region" description="Helical" evidence="12">
    <location>
        <begin position="323"/>
        <end position="342"/>
    </location>
</feature>
<evidence type="ECO:0000256" key="13">
    <source>
        <dbReference type="SAM" id="SignalP"/>
    </source>
</evidence>
<evidence type="ECO:0000256" key="8">
    <source>
        <dbReference type="ARBA" id="ARBA00022989"/>
    </source>
</evidence>
<dbReference type="CDD" id="cd06186">
    <property type="entry name" value="NOX_Duox_like_FAD_NADP"/>
    <property type="match status" value="1"/>
</dbReference>
<feature type="transmembrane region" description="Helical" evidence="12">
    <location>
        <begin position="948"/>
        <end position="967"/>
    </location>
</feature>
<evidence type="ECO:0000256" key="1">
    <source>
        <dbReference type="ARBA" id="ARBA00004370"/>
    </source>
</evidence>
<dbReference type="SMART" id="SM00091">
    <property type="entry name" value="PAS"/>
    <property type="match status" value="1"/>
</dbReference>
<feature type="region of interest" description="Disordered" evidence="11">
    <location>
        <begin position="469"/>
        <end position="504"/>
    </location>
</feature>
<gene>
    <name evidence="16" type="primary">109581156</name>
</gene>
<dbReference type="NCBIfam" id="TIGR00229">
    <property type="entry name" value="sensory_box"/>
    <property type="match status" value="1"/>
</dbReference>
<dbReference type="PANTHER" id="PTHR11972">
    <property type="entry name" value="NADPH OXIDASE"/>
    <property type="match status" value="1"/>
</dbReference>
<evidence type="ECO:0000313" key="17">
    <source>
        <dbReference type="Proteomes" id="UP000007879"/>
    </source>
</evidence>
<feature type="transmembrane region" description="Helical" evidence="12">
    <location>
        <begin position="1067"/>
        <end position="1086"/>
    </location>
</feature>
<comment type="subcellular location">
    <subcellularLocation>
        <location evidence="1">Membrane</location>
    </subcellularLocation>
</comment>
<feature type="transmembrane region" description="Helical" evidence="12">
    <location>
        <begin position="298"/>
        <end position="317"/>
    </location>
</feature>
<dbReference type="InterPro" id="IPR050369">
    <property type="entry name" value="RBOH/FRE"/>
</dbReference>
<protein>
    <recommendedName>
        <fullName evidence="18">NAD(P)H oxidase (H(2)O(2)-forming)</fullName>
    </recommendedName>
</protein>
<keyword evidence="3" id="KW-0285">Flavoprotein</keyword>
<dbReference type="EnsemblMetazoa" id="Aqu2.1.35277_001">
    <property type="protein sequence ID" value="Aqu2.1.35277_001"/>
    <property type="gene ID" value="Aqu2.1.35277"/>
</dbReference>
<dbReference type="eggNOG" id="KOG0039">
    <property type="taxonomic scope" value="Eukaryota"/>
</dbReference>
<feature type="compositionally biased region" description="Polar residues" evidence="11">
    <location>
        <begin position="566"/>
        <end position="575"/>
    </location>
</feature>
<dbReference type="InterPro" id="IPR011992">
    <property type="entry name" value="EF-hand-dom_pair"/>
</dbReference>
<dbReference type="InterPro" id="IPR000014">
    <property type="entry name" value="PAS"/>
</dbReference>
<evidence type="ECO:0000256" key="10">
    <source>
        <dbReference type="ARBA" id="ARBA00023136"/>
    </source>
</evidence>
<reference evidence="16" key="2">
    <citation type="submission" date="2017-05" db="UniProtKB">
        <authorList>
            <consortium name="EnsemblMetazoa"/>
        </authorList>
    </citation>
    <scope>IDENTIFICATION</scope>
</reference>
<feature type="compositionally biased region" description="Low complexity" evidence="11">
    <location>
        <begin position="649"/>
        <end position="662"/>
    </location>
</feature>
<dbReference type="Proteomes" id="UP000007879">
    <property type="component" value="Unassembled WGS sequence"/>
</dbReference>
<evidence type="ECO:0000256" key="7">
    <source>
        <dbReference type="ARBA" id="ARBA00022982"/>
    </source>
</evidence>
<feature type="transmembrane region" description="Helical" evidence="12">
    <location>
        <begin position="1095"/>
        <end position="1116"/>
    </location>
</feature>
<feature type="chain" id="PRO_5010874243" description="NAD(P)H oxidase (H(2)O(2)-forming)" evidence="13">
    <location>
        <begin position="22"/>
        <end position="1502"/>
    </location>
</feature>
<dbReference type="PROSITE" id="PS50112">
    <property type="entry name" value="PAS"/>
    <property type="match status" value="1"/>
</dbReference>
<keyword evidence="17" id="KW-1185">Reference proteome</keyword>
<dbReference type="SMART" id="SM00665">
    <property type="entry name" value="B561"/>
    <property type="match status" value="1"/>
</dbReference>
<dbReference type="GO" id="GO:0005886">
    <property type="term" value="C:plasma membrane"/>
    <property type="evidence" value="ECO:0007669"/>
    <property type="project" value="TreeGrafter"/>
</dbReference>
<evidence type="ECO:0000256" key="5">
    <source>
        <dbReference type="ARBA" id="ARBA00022827"/>
    </source>
</evidence>
<dbReference type="OrthoDB" id="19261at2759"/>
<feature type="transmembrane region" description="Helical" evidence="12">
    <location>
        <begin position="193"/>
        <end position="214"/>
    </location>
</feature>
<evidence type="ECO:0000256" key="3">
    <source>
        <dbReference type="ARBA" id="ARBA00022630"/>
    </source>
</evidence>
<feature type="domain" description="PAS" evidence="14">
    <location>
        <begin position="677"/>
        <end position="729"/>
    </location>
</feature>
<keyword evidence="5" id="KW-0274">FAD</keyword>
<dbReference type="Pfam" id="PF00989">
    <property type="entry name" value="PAS"/>
    <property type="match status" value="1"/>
</dbReference>
<dbReference type="GO" id="GO:0016491">
    <property type="term" value="F:oxidoreductase activity"/>
    <property type="evidence" value="ECO:0007669"/>
    <property type="project" value="UniProtKB-KW"/>
</dbReference>
<keyword evidence="9" id="KW-0560">Oxidoreductase</keyword>
<dbReference type="InterPro" id="IPR013112">
    <property type="entry name" value="FAD-bd_8"/>
</dbReference>
<feature type="compositionally biased region" description="Low complexity" evidence="11">
    <location>
        <begin position="553"/>
        <end position="565"/>
    </location>
</feature>
<evidence type="ECO:0000256" key="9">
    <source>
        <dbReference type="ARBA" id="ARBA00023002"/>
    </source>
</evidence>
<name>A0A1X7V6Z5_AMPQE</name>
<organism evidence="16">
    <name type="scientific">Amphimedon queenslandica</name>
    <name type="common">Sponge</name>
    <dbReference type="NCBI Taxonomy" id="400682"/>
    <lineage>
        <taxon>Eukaryota</taxon>
        <taxon>Metazoa</taxon>
        <taxon>Porifera</taxon>
        <taxon>Demospongiae</taxon>
        <taxon>Heteroscleromorpha</taxon>
        <taxon>Haplosclerida</taxon>
        <taxon>Niphatidae</taxon>
        <taxon>Amphimedon</taxon>
    </lineage>
</organism>
<dbReference type="InterPro" id="IPR035965">
    <property type="entry name" value="PAS-like_dom_sf"/>
</dbReference>
<dbReference type="Pfam" id="PF08022">
    <property type="entry name" value="FAD_binding_8"/>
    <property type="match status" value="1"/>
</dbReference>
<dbReference type="EnsemblMetazoa" id="XM_019994998.1">
    <property type="protein sequence ID" value="XP_019850557.1"/>
    <property type="gene ID" value="LOC109581156"/>
</dbReference>
<feature type="domain" description="Cytochrome b561" evidence="15">
    <location>
        <begin position="158"/>
        <end position="351"/>
    </location>
</feature>
<evidence type="ECO:0008006" key="18">
    <source>
        <dbReference type="Google" id="ProtNLM"/>
    </source>
</evidence>
<feature type="transmembrane region" description="Helical" evidence="12">
    <location>
        <begin position="979"/>
        <end position="1001"/>
    </location>
</feature>
<evidence type="ECO:0000256" key="4">
    <source>
        <dbReference type="ARBA" id="ARBA00022692"/>
    </source>
</evidence>
<dbReference type="Pfam" id="PF03188">
    <property type="entry name" value="Cytochrom_B561"/>
    <property type="match status" value="1"/>
</dbReference>
<reference evidence="17" key="1">
    <citation type="journal article" date="2010" name="Nature">
        <title>The Amphimedon queenslandica genome and the evolution of animal complexity.</title>
        <authorList>
            <person name="Srivastava M."/>
            <person name="Simakov O."/>
            <person name="Chapman J."/>
            <person name="Fahey B."/>
            <person name="Gauthier M.E."/>
            <person name="Mitros T."/>
            <person name="Richards G.S."/>
            <person name="Conaco C."/>
            <person name="Dacre M."/>
            <person name="Hellsten U."/>
            <person name="Larroux C."/>
            <person name="Putnam N.H."/>
            <person name="Stanke M."/>
            <person name="Adamska M."/>
            <person name="Darling A."/>
            <person name="Degnan S.M."/>
            <person name="Oakley T.H."/>
            <person name="Plachetzki D.C."/>
            <person name="Zhai Y."/>
            <person name="Adamski M."/>
            <person name="Calcino A."/>
            <person name="Cummins S.F."/>
            <person name="Goodstein D.M."/>
            <person name="Harris C."/>
            <person name="Jackson D.J."/>
            <person name="Leys S.P."/>
            <person name="Shu S."/>
            <person name="Woodcroft B.J."/>
            <person name="Vervoort M."/>
            <person name="Kosik K.S."/>
            <person name="Manning G."/>
            <person name="Degnan B.M."/>
            <person name="Rokhsar D.S."/>
        </authorList>
    </citation>
    <scope>NUCLEOTIDE SEQUENCE [LARGE SCALE GENOMIC DNA]</scope>
</reference>
<feature type="transmembrane region" description="Helical" evidence="12">
    <location>
        <begin position="1021"/>
        <end position="1047"/>
    </location>
</feature>
<feature type="signal peptide" evidence="13">
    <location>
        <begin position="1"/>
        <end position="21"/>
    </location>
</feature>
<keyword evidence="4 12" id="KW-0812">Transmembrane</keyword>
<keyword evidence="8 12" id="KW-1133">Transmembrane helix</keyword>